<protein>
    <submittedName>
        <fullName evidence="2">Uncharacterized protein</fullName>
    </submittedName>
</protein>
<gene>
    <name evidence="2" type="ORF">GCM10010345_92030</name>
</gene>
<dbReference type="EMBL" id="BMVN01000104">
    <property type="protein sequence ID" value="GHA75358.1"/>
    <property type="molecule type" value="Genomic_DNA"/>
</dbReference>
<evidence type="ECO:0000313" key="2">
    <source>
        <dbReference type="EMBL" id="GHA75358.1"/>
    </source>
</evidence>
<reference evidence="3" key="1">
    <citation type="journal article" date="2019" name="Int. J. Syst. Evol. Microbiol.">
        <title>The Global Catalogue of Microorganisms (GCM) 10K type strain sequencing project: providing services to taxonomists for standard genome sequencing and annotation.</title>
        <authorList>
            <consortium name="The Broad Institute Genomics Platform"/>
            <consortium name="The Broad Institute Genome Sequencing Center for Infectious Disease"/>
            <person name="Wu L."/>
            <person name="Ma J."/>
        </authorList>
    </citation>
    <scope>NUCLEOTIDE SEQUENCE [LARGE SCALE GENOMIC DNA]</scope>
    <source>
        <strain evidence="3">JCM 4733</strain>
    </source>
</reference>
<feature type="region of interest" description="Disordered" evidence="1">
    <location>
        <begin position="45"/>
        <end position="74"/>
    </location>
</feature>
<evidence type="ECO:0000256" key="1">
    <source>
        <dbReference type="SAM" id="MobiDB-lite"/>
    </source>
</evidence>
<feature type="region of interest" description="Disordered" evidence="1">
    <location>
        <begin position="87"/>
        <end position="107"/>
    </location>
</feature>
<sequence>MRLSPFHSASASSIPRAMIRSETRRARYAWARHTSSQYRRLADALLGSRAPQDKQNRIRATPSGSLAGPSPAGPALSELVHIRFRPRRPDASRTAVEGRWSLSVPET</sequence>
<organism evidence="2 3">
    <name type="scientific">Streptomyces canarius</name>
    <dbReference type="NCBI Taxonomy" id="285453"/>
    <lineage>
        <taxon>Bacteria</taxon>
        <taxon>Bacillati</taxon>
        <taxon>Actinomycetota</taxon>
        <taxon>Actinomycetes</taxon>
        <taxon>Kitasatosporales</taxon>
        <taxon>Streptomycetaceae</taxon>
        <taxon>Streptomyces</taxon>
    </lineage>
</organism>
<accession>A0ABQ3DGW0</accession>
<proteinExistence type="predicted"/>
<evidence type="ECO:0000313" key="3">
    <source>
        <dbReference type="Proteomes" id="UP000653644"/>
    </source>
</evidence>
<name>A0ABQ3DGW0_9ACTN</name>
<keyword evidence="3" id="KW-1185">Reference proteome</keyword>
<comment type="caution">
    <text evidence="2">The sequence shown here is derived from an EMBL/GenBank/DDBJ whole genome shotgun (WGS) entry which is preliminary data.</text>
</comment>
<dbReference type="Proteomes" id="UP000653644">
    <property type="component" value="Unassembled WGS sequence"/>
</dbReference>